<accession>A0ABM9MFL7</accession>
<name>A0ABM9MFL7_9MYCO</name>
<feature type="transmembrane region" description="Helical" evidence="1">
    <location>
        <begin position="51"/>
        <end position="71"/>
    </location>
</feature>
<protein>
    <submittedName>
        <fullName evidence="2">Uncharacterized protein</fullName>
    </submittedName>
</protein>
<evidence type="ECO:0000313" key="3">
    <source>
        <dbReference type="Proteomes" id="UP001190466"/>
    </source>
</evidence>
<evidence type="ECO:0000313" key="2">
    <source>
        <dbReference type="EMBL" id="CAJ1584058.1"/>
    </source>
</evidence>
<proteinExistence type="predicted"/>
<gene>
    <name evidence="2" type="ORF">MU0050_002969</name>
</gene>
<keyword evidence="1" id="KW-1133">Transmembrane helix</keyword>
<reference evidence="2 3" key="1">
    <citation type="submission" date="2023-08" db="EMBL/GenBank/DDBJ databases">
        <authorList>
            <person name="Folkvardsen B D."/>
            <person name="Norman A."/>
        </authorList>
    </citation>
    <scope>NUCLEOTIDE SEQUENCE [LARGE SCALE GENOMIC DNA]</scope>
    <source>
        <strain evidence="2 3">Mu0050</strain>
    </source>
</reference>
<keyword evidence="3" id="KW-1185">Reference proteome</keyword>
<keyword evidence="1" id="KW-0472">Membrane</keyword>
<organism evidence="2 3">
    <name type="scientific">[Mycobacterium] wendilense</name>
    <dbReference type="NCBI Taxonomy" id="3064284"/>
    <lineage>
        <taxon>Bacteria</taxon>
        <taxon>Bacillati</taxon>
        <taxon>Actinomycetota</taxon>
        <taxon>Actinomycetes</taxon>
        <taxon>Mycobacteriales</taxon>
        <taxon>Mycobacteriaceae</taxon>
        <taxon>Mycolicibacter</taxon>
    </lineage>
</organism>
<keyword evidence="1" id="KW-0812">Transmembrane</keyword>
<dbReference type="EMBL" id="OY726395">
    <property type="protein sequence ID" value="CAJ1584058.1"/>
    <property type="molecule type" value="Genomic_DNA"/>
</dbReference>
<feature type="transmembrane region" description="Helical" evidence="1">
    <location>
        <begin position="100"/>
        <end position="122"/>
    </location>
</feature>
<evidence type="ECO:0000256" key="1">
    <source>
        <dbReference type="SAM" id="Phobius"/>
    </source>
</evidence>
<feature type="transmembrane region" description="Helical" evidence="1">
    <location>
        <begin position="134"/>
        <end position="155"/>
    </location>
</feature>
<dbReference type="Proteomes" id="UP001190466">
    <property type="component" value="Chromosome"/>
</dbReference>
<dbReference type="RefSeq" id="WP_316510360.1">
    <property type="nucleotide sequence ID" value="NZ_OY726395.1"/>
</dbReference>
<sequence>MQSSENPNRHEGSGNTRADTRLWATVAGSTAIAVISAILGIMAAREGNLTALRYCLLFALAVALMAVFPIVGRYRRIELSAAIRRVEVDGVPGAEIRYALWPFVILIAMMTCFAVFCVMAAIEIPIHQDRGFPGAAVIAGAMGMVFVSFLITVAAGRIRRGRITLSGRGITHRGWSFESRLDWPDIAGVMMTFIGYESLPVVIVGGYANAHWIRRDTTRIWRMERLPNIPMIQIDFRPFDVDPYQLFRYVQTYVDNPELRYELGTEAAIDRARTADWRP</sequence>
<feature type="transmembrane region" description="Helical" evidence="1">
    <location>
        <begin position="21"/>
        <end position="45"/>
    </location>
</feature>